<dbReference type="Pfam" id="PF08240">
    <property type="entry name" value="ADH_N"/>
    <property type="match status" value="1"/>
</dbReference>
<dbReference type="Gene3D" id="3.90.180.10">
    <property type="entry name" value="Medium-chain alcohol dehydrogenases, catalytic domain"/>
    <property type="match status" value="1"/>
</dbReference>
<dbReference type="InterPro" id="IPR011032">
    <property type="entry name" value="GroES-like_sf"/>
</dbReference>
<evidence type="ECO:0000313" key="2">
    <source>
        <dbReference type="EMBL" id="EAQ10696.1"/>
    </source>
</evidence>
<dbReference type="Pfam" id="PF13602">
    <property type="entry name" value="ADH_zinc_N_2"/>
    <property type="match status" value="1"/>
</dbReference>
<dbReference type="Proteomes" id="UP000002931">
    <property type="component" value="Unassembled WGS sequence"/>
</dbReference>
<dbReference type="InterPro" id="IPR002364">
    <property type="entry name" value="Quin_OxRdtase/zeta-crystal_CS"/>
</dbReference>
<dbReference type="AlphaFoldDB" id="A3VM04"/>
<dbReference type="GO" id="GO:0008270">
    <property type="term" value="F:zinc ion binding"/>
    <property type="evidence" value="ECO:0007669"/>
    <property type="project" value="InterPro"/>
</dbReference>
<dbReference type="SUPFAM" id="SSF50129">
    <property type="entry name" value="GroES-like"/>
    <property type="match status" value="1"/>
</dbReference>
<gene>
    <name evidence="2" type="ORF">RB2654_11869</name>
</gene>
<dbReference type="PANTHER" id="PTHR44013">
    <property type="entry name" value="ZINC-TYPE ALCOHOL DEHYDROGENASE-LIKE PROTEIN C16A3.02C"/>
    <property type="match status" value="1"/>
</dbReference>
<feature type="domain" description="Enoyl reductase (ER)" evidence="1">
    <location>
        <begin position="10"/>
        <end position="306"/>
    </location>
</feature>
<reference evidence="2 3" key="1">
    <citation type="journal article" date="2010" name="J. Bacteriol.">
        <title>Genome sequences of Pelagibaca bermudensis HTCC2601T and Maritimibacter alkaliphilus HTCC2654T, the type strains of two marine Roseobacter genera.</title>
        <authorList>
            <person name="Thrash J.C."/>
            <person name="Cho J.C."/>
            <person name="Ferriera S."/>
            <person name="Johnson J."/>
            <person name="Vergin K.L."/>
            <person name="Giovannoni S.J."/>
        </authorList>
    </citation>
    <scope>NUCLEOTIDE SEQUENCE [LARGE SCALE GENOMIC DNA]</scope>
    <source>
        <strain evidence="2 3">HTCC2654</strain>
    </source>
</reference>
<dbReference type="InterPro" id="IPR020843">
    <property type="entry name" value="ER"/>
</dbReference>
<dbReference type="SUPFAM" id="SSF51735">
    <property type="entry name" value="NAD(P)-binding Rossmann-fold domains"/>
    <property type="match status" value="1"/>
</dbReference>
<keyword evidence="3" id="KW-1185">Reference proteome</keyword>
<dbReference type="PANTHER" id="PTHR44013:SF1">
    <property type="entry name" value="ZINC-TYPE ALCOHOL DEHYDROGENASE-LIKE PROTEIN C16A3.02C"/>
    <property type="match status" value="1"/>
</dbReference>
<dbReference type="GO" id="GO:0016491">
    <property type="term" value="F:oxidoreductase activity"/>
    <property type="evidence" value="ECO:0007669"/>
    <property type="project" value="InterPro"/>
</dbReference>
<dbReference type="HOGENOM" id="CLU_026673_3_3_5"/>
<dbReference type="STRING" id="314271.RB2654_11869"/>
<dbReference type="PROSITE" id="PS01162">
    <property type="entry name" value="QOR_ZETA_CRYSTAL"/>
    <property type="match status" value="1"/>
</dbReference>
<dbReference type="RefSeq" id="WP_008331830.1">
    <property type="nucleotide sequence ID" value="NZ_CH902578.1"/>
</dbReference>
<proteinExistence type="predicted"/>
<sequence>MKAVVMRGYGADAFRVEDIAVPSVRRGEVRVRVMACGANASDWEFATGRPFYGRLARMVMRVRVAGSDVAGVVDAVGEVVTGFSVGDRVVADTFESFGGFAGFCVAKADRWVRLPDDMDFTTAAALPQSGAIAIEAFEGKLAPGQRVLINGGGGGAGPLAIQMAKRAGAEVWAVDNAAKQAVMHAAGADHLIDHRKTDFATLSTTFDSILDLVATRPMRTVAGRLTPTGQYRLVGGATKFIIAGALPPKRTGLLVVPQGPDMTRRMVALVARGDIMPHIGETAPLADAPAALARMGAGEIAGKLVITP</sequence>
<evidence type="ECO:0000259" key="1">
    <source>
        <dbReference type="SMART" id="SM00829"/>
    </source>
</evidence>
<accession>A3VM04</accession>
<comment type="caution">
    <text evidence="2">The sequence shown here is derived from an EMBL/GenBank/DDBJ whole genome shotgun (WGS) entry which is preliminary data.</text>
</comment>
<name>A3VM04_9RHOB</name>
<dbReference type="OrthoDB" id="9805883at2"/>
<dbReference type="EMBL" id="AAMT01000027">
    <property type="protein sequence ID" value="EAQ10696.1"/>
    <property type="molecule type" value="Genomic_DNA"/>
</dbReference>
<organism evidence="2 3">
    <name type="scientific">Maritimibacter alkaliphilus HTCC2654</name>
    <dbReference type="NCBI Taxonomy" id="314271"/>
    <lineage>
        <taxon>Bacteria</taxon>
        <taxon>Pseudomonadati</taxon>
        <taxon>Pseudomonadota</taxon>
        <taxon>Alphaproteobacteria</taxon>
        <taxon>Rhodobacterales</taxon>
        <taxon>Roseobacteraceae</taxon>
        <taxon>Maritimibacter</taxon>
    </lineage>
</organism>
<dbReference type="InterPro" id="IPR052733">
    <property type="entry name" value="Chloroplast_QOR"/>
</dbReference>
<dbReference type="Gene3D" id="3.40.50.720">
    <property type="entry name" value="NAD(P)-binding Rossmann-like Domain"/>
    <property type="match status" value="1"/>
</dbReference>
<protein>
    <submittedName>
        <fullName evidence="2">Putative zinc-binding oxidoreductase</fullName>
    </submittedName>
</protein>
<dbReference type="InterPro" id="IPR013154">
    <property type="entry name" value="ADH-like_N"/>
</dbReference>
<evidence type="ECO:0000313" key="3">
    <source>
        <dbReference type="Proteomes" id="UP000002931"/>
    </source>
</evidence>
<dbReference type="SMART" id="SM00829">
    <property type="entry name" value="PKS_ER"/>
    <property type="match status" value="1"/>
</dbReference>
<dbReference type="InterPro" id="IPR036291">
    <property type="entry name" value="NAD(P)-bd_dom_sf"/>
</dbReference>
<dbReference type="eggNOG" id="COG0604">
    <property type="taxonomic scope" value="Bacteria"/>
</dbReference>